<dbReference type="SUPFAM" id="SSF81383">
    <property type="entry name" value="F-box domain"/>
    <property type="match status" value="1"/>
</dbReference>
<evidence type="ECO:0000313" key="3">
    <source>
        <dbReference type="EMBL" id="KAI3934241.1"/>
    </source>
</evidence>
<dbReference type="InterPro" id="IPR001810">
    <property type="entry name" value="F-box_dom"/>
</dbReference>
<dbReference type="PROSITE" id="PS50181">
    <property type="entry name" value="FBOX"/>
    <property type="match status" value="1"/>
</dbReference>
<dbReference type="SMART" id="SM00256">
    <property type="entry name" value="FBOX"/>
    <property type="match status" value="1"/>
</dbReference>
<dbReference type="InterPro" id="IPR006527">
    <property type="entry name" value="F-box-assoc_dom_typ1"/>
</dbReference>
<dbReference type="InterPro" id="IPR017451">
    <property type="entry name" value="F-box-assoc_interact_dom"/>
</dbReference>
<evidence type="ECO:0000256" key="1">
    <source>
        <dbReference type="SAM" id="MobiDB-lite"/>
    </source>
</evidence>
<dbReference type="CDD" id="cd22157">
    <property type="entry name" value="F-box_AtFBW1-like"/>
    <property type="match status" value="1"/>
</dbReference>
<evidence type="ECO:0000313" key="4">
    <source>
        <dbReference type="Proteomes" id="UP001202328"/>
    </source>
</evidence>
<dbReference type="NCBIfam" id="TIGR01640">
    <property type="entry name" value="F_box_assoc_1"/>
    <property type="match status" value="1"/>
</dbReference>
<feature type="domain" description="F-box" evidence="2">
    <location>
        <begin position="1"/>
        <end position="43"/>
    </location>
</feature>
<dbReference type="Proteomes" id="UP001202328">
    <property type="component" value="Unassembled WGS sequence"/>
</dbReference>
<dbReference type="PANTHER" id="PTHR31672:SF13">
    <property type="entry name" value="F-BOX PROTEIN CPR30-LIKE"/>
    <property type="match status" value="1"/>
</dbReference>
<protein>
    <recommendedName>
        <fullName evidence="2">F-box domain-containing protein</fullName>
    </recommendedName>
</protein>
<dbReference type="Pfam" id="PF07734">
    <property type="entry name" value="FBA_1"/>
    <property type="match status" value="1"/>
</dbReference>
<name>A0AAD4T324_9MAGN</name>
<evidence type="ECO:0000259" key="2">
    <source>
        <dbReference type="PROSITE" id="PS50181"/>
    </source>
</evidence>
<dbReference type="Pfam" id="PF00646">
    <property type="entry name" value="F-box"/>
    <property type="match status" value="1"/>
</dbReference>
<accession>A0AAD4T324</accession>
<organism evidence="3 4">
    <name type="scientific">Papaver atlanticum</name>
    <dbReference type="NCBI Taxonomy" id="357466"/>
    <lineage>
        <taxon>Eukaryota</taxon>
        <taxon>Viridiplantae</taxon>
        <taxon>Streptophyta</taxon>
        <taxon>Embryophyta</taxon>
        <taxon>Tracheophyta</taxon>
        <taxon>Spermatophyta</taxon>
        <taxon>Magnoliopsida</taxon>
        <taxon>Ranunculales</taxon>
        <taxon>Papaveraceae</taxon>
        <taxon>Papaveroideae</taxon>
        <taxon>Papaver</taxon>
    </lineage>
</organism>
<dbReference type="AlphaFoldDB" id="A0AAD4T324"/>
<proteinExistence type="predicted"/>
<dbReference type="SUPFAM" id="SSF101898">
    <property type="entry name" value="NHL repeat"/>
    <property type="match status" value="1"/>
</dbReference>
<dbReference type="EMBL" id="JAJJMB010006586">
    <property type="protein sequence ID" value="KAI3934241.1"/>
    <property type="molecule type" value="Genomic_DNA"/>
</dbReference>
<reference evidence="3" key="1">
    <citation type="submission" date="2022-04" db="EMBL/GenBank/DDBJ databases">
        <title>A functionally conserved STORR gene fusion in Papaver species that diverged 16.8 million years ago.</title>
        <authorList>
            <person name="Catania T."/>
        </authorList>
    </citation>
    <scope>NUCLEOTIDE SEQUENCE</scope>
    <source>
        <strain evidence="3">S-188037</strain>
    </source>
</reference>
<dbReference type="InterPro" id="IPR036047">
    <property type="entry name" value="F-box-like_dom_sf"/>
</dbReference>
<keyword evidence="4" id="KW-1185">Reference proteome</keyword>
<feature type="region of interest" description="Disordered" evidence="1">
    <location>
        <begin position="346"/>
        <end position="416"/>
    </location>
</feature>
<dbReference type="PANTHER" id="PTHR31672">
    <property type="entry name" value="BNACNNG10540D PROTEIN"/>
    <property type="match status" value="1"/>
</dbReference>
<dbReference type="InterPro" id="IPR050796">
    <property type="entry name" value="SCF_F-box_component"/>
</dbReference>
<gene>
    <name evidence="3" type="ORF">MKW98_009222</name>
</gene>
<sequence length="416" mass="48862">MNIPWDILSDILVWLPAKSIARFRCVHKAWCNLLKTPEFLKTQYKHSVKLNGFGIMFHNQNDIYTFSYDPSSSTCESSLFWCCNGLDLLRHINKFKSHVLILWNPSTNDCKRLPNPVRRLKKHPVVFEEYGIGYDQQIEDFKIVHIAQDFYNNWDEFQVYTLRSNSWRRPEDIQVDMFGLHWKILTMDRLTGSILRFDLEKEVFDQIPLPIPDVVHRFNQMCLCVLEGSLWFLNKCGCSFEFWELKDNGVKKSWIHPFTFDMDKFDDTDHLTPLRFLENGKILFGVYDDHATLRFVFSDPENETVRSLKTYKGIAAPSWPTSAYVESLISLDTGTYLGEVQWDEVYTDDSEEEEEDSDDWEVEEEEDSDDSEVEEEEDSDDLEETEEDQVDEDDNNDDSGSGASVTLRKMKKIRTM</sequence>
<feature type="compositionally biased region" description="Acidic residues" evidence="1">
    <location>
        <begin position="346"/>
        <end position="397"/>
    </location>
</feature>
<comment type="caution">
    <text evidence="3">The sequence shown here is derived from an EMBL/GenBank/DDBJ whole genome shotgun (WGS) entry which is preliminary data.</text>
</comment>